<dbReference type="STRING" id="37625.SAMN05660420_01557"/>
<feature type="region of interest" description="Disordered" evidence="1">
    <location>
        <begin position="102"/>
        <end position="136"/>
    </location>
</feature>
<dbReference type="InterPro" id="IPR007922">
    <property type="entry name" value="DciA-like"/>
</dbReference>
<sequence length="169" mass="19857">MKRSDRPPMKHAEKVSFLLKRILGQPGFGEQLNRHQAWLVWDQLVGEQIAARARPFKLRQGVLEVQVDHPVWMQQLQMMKPQILEKIAAKIPNAGITDIYLRQTRKPQTYSPKKQKTTPEPQPWEGMELTEAEKDSIEEKVSPIANMELRHELRKLFTRQKQLDKCRKD</sequence>
<dbReference type="Proteomes" id="UP000199409">
    <property type="component" value="Unassembled WGS sequence"/>
</dbReference>
<gene>
    <name evidence="2" type="ORF">SAMN05660420_01557</name>
</gene>
<dbReference type="RefSeq" id="WP_175498299.1">
    <property type="nucleotide sequence ID" value="NZ_FNQN01000004.1"/>
</dbReference>
<name>A0A1H3ZJV0_9BACT</name>
<dbReference type="EMBL" id="FNQN01000004">
    <property type="protein sequence ID" value="SEA24013.1"/>
    <property type="molecule type" value="Genomic_DNA"/>
</dbReference>
<evidence type="ECO:0000313" key="3">
    <source>
        <dbReference type="Proteomes" id="UP000199409"/>
    </source>
</evidence>
<dbReference type="AlphaFoldDB" id="A0A1H3ZJV0"/>
<protein>
    <recommendedName>
        <fullName evidence="4">DUF721 domain-containing protein</fullName>
    </recommendedName>
</protein>
<reference evidence="2 3" key="1">
    <citation type="submission" date="2016-10" db="EMBL/GenBank/DDBJ databases">
        <authorList>
            <person name="de Groot N.N."/>
        </authorList>
    </citation>
    <scope>NUCLEOTIDE SEQUENCE [LARGE SCALE GENOMIC DNA]</scope>
    <source>
        <strain evidence="2 3">DSM 7343</strain>
    </source>
</reference>
<keyword evidence="3" id="KW-1185">Reference proteome</keyword>
<accession>A0A1H3ZJV0</accession>
<evidence type="ECO:0000313" key="2">
    <source>
        <dbReference type="EMBL" id="SEA24013.1"/>
    </source>
</evidence>
<dbReference type="PANTHER" id="PTHR36456">
    <property type="entry name" value="UPF0232 PROTEIN SCO3875"/>
    <property type="match status" value="1"/>
</dbReference>
<evidence type="ECO:0000256" key="1">
    <source>
        <dbReference type="SAM" id="MobiDB-lite"/>
    </source>
</evidence>
<evidence type="ECO:0008006" key="4">
    <source>
        <dbReference type="Google" id="ProtNLM"/>
    </source>
</evidence>
<dbReference type="Pfam" id="PF05258">
    <property type="entry name" value="DciA"/>
    <property type="match status" value="1"/>
</dbReference>
<dbReference type="PANTHER" id="PTHR36456:SF1">
    <property type="entry name" value="UPF0232 PROTEIN SCO3875"/>
    <property type="match status" value="1"/>
</dbReference>
<proteinExistence type="predicted"/>
<organism evidence="2 3">
    <name type="scientific">Desulfuromusa kysingii</name>
    <dbReference type="NCBI Taxonomy" id="37625"/>
    <lineage>
        <taxon>Bacteria</taxon>
        <taxon>Pseudomonadati</taxon>
        <taxon>Thermodesulfobacteriota</taxon>
        <taxon>Desulfuromonadia</taxon>
        <taxon>Desulfuromonadales</taxon>
        <taxon>Geopsychrobacteraceae</taxon>
        <taxon>Desulfuromusa</taxon>
    </lineage>
</organism>